<dbReference type="Pfam" id="PF13379">
    <property type="entry name" value="NMT1_2"/>
    <property type="match status" value="1"/>
</dbReference>
<organism evidence="2 3">
    <name type="scientific">Duganella sacchari</name>
    <dbReference type="NCBI Taxonomy" id="551987"/>
    <lineage>
        <taxon>Bacteria</taxon>
        <taxon>Pseudomonadati</taxon>
        <taxon>Pseudomonadota</taxon>
        <taxon>Betaproteobacteria</taxon>
        <taxon>Burkholderiales</taxon>
        <taxon>Oxalobacteraceae</taxon>
        <taxon>Telluria group</taxon>
        <taxon>Duganella</taxon>
    </lineage>
</organism>
<dbReference type="EMBL" id="FRCX01000006">
    <property type="protein sequence ID" value="SHN25241.1"/>
    <property type="molecule type" value="Genomic_DNA"/>
</dbReference>
<name>A0A1M7Q4I3_9BURK</name>
<feature type="chain" id="PRO_5011980346" evidence="1">
    <location>
        <begin position="22"/>
        <end position="331"/>
    </location>
</feature>
<feature type="signal peptide" evidence="1">
    <location>
        <begin position="1"/>
        <end position="21"/>
    </location>
</feature>
<evidence type="ECO:0000313" key="3">
    <source>
        <dbReference type="Proteomes" id="UP000184339"/>
    </source>
</evidence>
<dbReference type="RefSeq" id="WP_072785851.1">
    <property type="nucleotide sequence ID" value="NZ_FRCX01000006.1"/>
</dbReference>
<evidence type="ECO:0000256" key="1">
    <source>
        <dbReference type="SAM" id="SignalP"/>
    </source>
</evidence>
<proteinExistence type="predicted"/>
<gene>
    <name evidence="2" type="ORF">SAMN05192549_106191</name>
</gene>
<accession>A0A1M7Q4I3</accession>
<dbReference type="Proteomes" id="UP000184339">
    <property type="component" value="Unassembled WGS sequence"/>
</dbReference>
<dbReference type="OrthoDB" id="6003871at2"/>
<keyword evidence="3" id="KW-1185">Reference proteome</keyword>
<protein>
    <submittedName>
        <fullName evidence="2">NitT/TauT family transport system substrate-binding protein</fullName>
    </submittedName>
</protein>
<sequence length="331" mass="36016">MFRRTAAVLSLSLAFATPAQAEGRIRIVEQFGIVYLLLNIAQDQQLIEKQGKKLGVDITVERTQLSGGSAVNDALLSGAIDIAGAGVGPLLTIWDRTNGKQNVKGVASLGSFPYYLVSTNPKVKSIADLSEKDRIALPAVTVSVQSRILQYAAAKKWGEKEFARLDKFTQTLPHPDATAAVIAGGTEINGHFGNPPYQEQELAGNPNAHIVLNSYDVLGGPSSATVLYATEKFRNENPKTYRAFTAALAEAAQYATKNPEGAADTYLRISKSKVDRELLLKIIRNPQVQFSVAPQNTYSLAQFLYRVGAIKKQPASWREYFFEDPVIVQGS</sequence>
<dbReference type="SUPFAM" id="SSF53850">
    <property type="entry name" value="Periplasmic binding protein-like II"/>
    <property type="match status" value="1"/>
</dbReference>
<dbReference type="PANTHER" id="PTHR30024:SF2">
    <property type="entry name" value="ABC TRANSPORTER SUBSTRATE-BINDING PROTEIN"/>
    <property type="match status" value="1"/>
</dbReference>
<keyword evidence="1" id="KW-0732">Signal</keyword>
<reference evidence="3" key="1">
    <citation type="submission" date="2016-11" db="EMBL/GenBank/DDBJ databases">
        <authorList>
            <person name="Varghese N."/>
            <person name="Submissions S."/>
        </authorList>
    </citation>
    <scope>NUCLEOTIDE SEQUENCE [LARGE SCALE GENOMIC DNA]</scope>
    <source>
        <strain evidence="3">Sac-22</strain>
    </source>
</reference>
<dbReference type="PANTHER" id="PTHR30024">
    <property type="entry name" value="ALIPHATIC SULFONATES-BINDING PROTEIN-RELATED"/>
    <property type="match status" value="1"/>
</dbReference>
<dbReference type="Gene3D" id="3.40.190.10">
    <property type="entry name" value="Periplasmic binding protein-like II"/>
    <property type="match status" value="2"/>
</dbReference>
<dbReference type="AlphaFoldDB" id="A0A1M7Q4I3"/>
<dbReference type="STRING" id="551987.SAMN05192549_106191"/>
<evidence type="ECO:0000313" key="2">
    <source>
        <dbReference type="EMBL" id="SHN25241.1"/>
    </source>
</evidence>